<evidence type="ECO:0000313" key="13">
    <source>
        <dbReference type="Proteomes" id="UP001549749"/>
    </source>
</evidence>
<accession>A0ABV2TE30</accession>
<dbReference type="Proteomes" id="UP001549749">
    <property type="component" value="Unassembled WGS sequence"/>
</dbReference>
<keyword evidence="13" id="KW-1185">Reference proteome</keyword>
<feature type="coiled-coil region" evidence="10">
    <location>
        <begin position="328"/>
        <end position="362"/>
    </location>
</feature>
<dbReference type="NCBIfam" id="TIGR00634">
    <property type="entry name" value="recN"/>
    <property type="match status" value="1"/>
</dbReference>
<evidence type="ECO:0000259" key="11">
    <source>
        <dbReference type="Pfam" id="PF02463"/>
    </source>
</evidence>
<evidence type="ECO:0000256" key="3">
    <source>
        <dbReference type="ARBA" id="ARBA00021315"/>
    </source>
</evidence>
<dbReference type="InterPro" id="IPR004604">
    <property type="entry name" value="DNA_recomb/repair_RecN"/>
</dbReference>
<keyword evidence="7 9" id="KW-0234">DNA repair</keyword>
<dbReference type="InterPro" id="IPR003395">
    <property type="entry name" value="RecF/RecN/SMC_N"/>
</dbReference>
<dbReference type="Pfam" id="PF02463">
    <property type="entry name" value="SMC_N"/>
    <property type="match status" value="1"/>
</dbReference>
<proteinExistence type="inferred from homology"/>
<comment type="function">
    <text evidence="1 9">May be involved in recombinational repair of damaged DNA.</text>
</comment>
<evidence type="ECO:0000256" key="9">
    <source>
        <dbReference type="PIRNR" id="PIRNR003128"/>
    </source>
</evidence>
<evidence type="ECO:0000256" key="5">
    <source>
        <dbReference type="ARBA" id="ARBA00022763"/>
    </source>
</evidence>
<feature type="coiled-coil region" evidence="10">
    <location>
        <begin position="123"/>
        <end position="185"/>
    </location>
</feature>
<dbReference type="PANTHER" id="PTHR11059:SF0">
    <property type="entry name" value="DNA REPAIR PROTEIN RECN"/>
    <property type="match status" value="1"/>
</dbReference>
<name>A0ABV2TE30_9BACT</name>
<comment type="similarity">
    <text evidence="2 9">Belongs to the RecN family.</text>
</comment>
<dbReference type="RefSeq" id="WP_354663852.1">
    <property type="nucleotide sequence ID" value="NZ_JBEXAC010000003.1"/>
</dbReference>
<sequence>MLHRLTIKNYAIISHLEVDFSGNLNVITGETGAGKSILLGALSLILGERADPGVLFDKTGKCVIEGLFKVKKTQVLPFFNKHELDLEDQVILRREISAAGKSRAFINDTPVNLSQLAELSTYLVDLHQQFDTLELEKSDFQREVVDALVNKPTLLQQYQQSYQEYVQVQKKYRQLQEQRDNANKELDYNKFLLDELADAGFTADEIETLDAELKTLSHAEEIKNTLNKVYFQLKEDEQPILQQLKQLQASLQGLADFHKEVPAIAARLQSSYLELQDIAAEVEHINDQVHYDGERIAQVNERQTLGYRLLKKHSVQTTAELLAIQEELSQKVGNVLNLDEALAQLEKQQTSLQESLKAAAAVISAERLKQVAPFEKQVNALLAQVGMPNARIRVEITTGHLHAYGQDNIEFLFDANKSNQFAPIRKVASGGELSRLMLCIKSLVAQSVALPTLIFDEIDTGISGEAARQVGVILKGLAKAHQVICITHQPQIAGKADAHYFVYKDASADKVTTNIRLLSKEERITHIAQMLSGEKPTAAALENAREMVGS</sequence>
<dbReference type="SUPFAM" id="SSF52540">
    <property type="entry name" value="P-loop containing nucleoside triphosphate hydrolases"/>
    <property type="match status" value="2"/>
</dbReference>
<dbReference type="InterPro" id="IPR027417">
    <property type="entry name" value="P-loop_NTPase"/>
</dbReference>
<evidence type="ECO:0000256" key="10">
    <source>
        <dbReference type="SAM" id="Coils"/>
    </source>
</evidence>
<keyword evidence="4" id="KW-0547">Nucleotide-binding</keyword>
<evidence type="ECO:0000256" key="6">
    <source>
        <dbReference type="ARBA" id="ARBA00022840"/>
    </source>
</evidence>
<keyword evidence="6" id="KW-0067">ATP-binding</keyword>
<dbReference type="PIRSF" id="PIRSF003128">
    <property type="entry name" value="RecN"/>
    <property type="match status" value="1"/>
</dbReference>
<evidence type="ECO:0000313" key="12">
    <source>
        <dbReference type="EMBL" id="MET7001280.1"/>
    </source>
</evidence>
<keyword evidence="10" id="KW-0175">Coiled coil</keyword>
<evidence type="ECO:0000256" key="2">
    <source>
        <dbReference type="ARBA" id="ARBA00009441"/>
    </source>
</evidence>
<organism evidence="12 13">
    <name type="scientific">Chitinophaga defluvii</name>
    <dbReference type="NCBI Taxonomy" id="3163343"/>
    <lineage>
        <taxon>Bacteria</taxon>
        <taxon>Pseudomonadati</taxon>
        <taxon>Bacteroidota</taxon>
        <taxon>Chitinophagia</taxon>
        <taxon>Chitinophagales</taxon>
        <taxon>Chitinophagaceae</taxon>
        <taxon>Chitinophaga</taxon>
    </lineage>
</organism>
<evidence type="ECO:0000256" key="4">
    <source>
        <dbReference type="ARBA" id="ARBA00022741"/>
    </source>
</evidence>
<gene>
    <name evidence="12" type="primary">recN</name>
    <name evidence="12" type="ORF">ABR189_28110</name>
</gene>
<feature type="domain" description="RecF/RecN/SMC N-terminal" evidence="11">
    <location>
        <begin position="2"/>
        <end position="505"/>
    </location>
</feature>
<evidence type="ECO:0000256" key="7">
    <source>
        <dbReference type="ARBA" id="ARBA00023204"/>
    </source>
</evidence>
<dbReference type="PANTHER" id="PTHR11059">
    <property type="entry name" value="DNA REPAIR PROTEIN RECN"/>
    <property type="match status" value="1"/>
</dbReference>
<dbReference type="Gene3D" id="3.40.50.300">
    <property type="entry name" value="P-loop containing nucleotide triphosphate hydrolases"/>
    <property type="match status" value="2"/>
</dbReference>
<dbReference type="CDD" id="cd03241">
    <property type="entry name" value="ABC_RecN"/>
    <property type="match status" value="2"/>
</dbReference>
<keyword evidence="5 9" id="KW-0227">DNA damage</keyword>
<evidence type="ECO:0000256" key="1">
    <source>
        <dbReference type="ARBA" id="ARBA00003618"/>
    </source>
</evidence>
<dbReference type="EMBL" id="JBEXAC010000003">
    <property type="protein sequence ID" value="MET7001280.1"/>
    <property type="molecule type" value="Genomic_DNA"/>
</dbReference>
<protein>
    <recommendedName>
        <fullName evidence="3 9">DNA repair protein RecN</fullName>
    </recommendedName>
    <alternativeName>
        <fullName evidence="8 9">Recombination protein N</fullName>
    </alternativeName>
</protein>
<comment type="caution">
    <text evidence="12">The sequence shown here is derived from an EMBL/GenBank/DDBJ whole genome shotgun (WGS) entry which is preliminary data.</text>
</comment>
<reference evidence="12 13" key="1">
    <citation type="submission" date="2024-06" db="EMBL/GenBank/DDBJ databases">
        <title>Chitinophaga defluvii sp. nov., isolated from municipal sewage.</title>
        <authorList>
            <person name="Zhang L."/>
        </authorList>
    </citation>
    <scope>NUCLEOTIDE SEQUENCE [LARGE SCALE GENOMIC DNA]</scope>
    <source>
        <strain evidence="12 13">H8</strain>
    </source>
</reference>
<evidence type="ECO:0000256" key="8">
    <source>
        <dbReference type="ARBA" id="ARBA00033408"/>
    </source>
</evidence>